<name>A0A0B2XLH9_LATCU</name>
<dbReference type="Pfam" id="PF01569">
    <property type="entry name" value="PAP2"/>
    <property type="match status" value="1"/>
</dbReference>
<evidence type="ECO:0000313" key="6">
    <source>
        <dbReference type="Proteomes" id="UP001215533"/>
    </source>
</evidence>
<accession>A0A0B2XLH9</accession>
<dbReference type="InterPro" id="IPR000326">
    <property type="entry name" value="PAP2/HPO"/>
</dbReference>
<dbReference type="GeneID" id="49610859"/>
<reference evidence="3 5" key="1">
    <citation type="submission" date="2018-07" db="EMBL/GenBank/DDBJ databases">
        <title>Lactobacillus curvatus genome sequence.</title>
        <authorList>
            <person name="Prechtl R."/>
        </authorList>
    </citation>
    <scope>NUCLEOTIDE SEQUENCE [LARGE SCALE GENOMIC DNA]</scope>
    <source>
        <strain evidence="3 5">TMW 1.1928</strain>
    </source>
</reference>
<evidence type="ECO:0000313" key="5">
    <source>
        <dbReference type="Proteomes" id="UP000257607"/>
    </source>
</evidence>
<dbReference type="Proteomes" id="UP001215533">
    <property type="component" value="Chromosome"/>
</dbReference>
<dbReference type="OrthoDB" id="9789113at2"/>
<gene>
    <name evidence="3" type="ORF">DT351_03135</name>
    <name evidence="4" type="ORF">PSR33_05505</name>
</gene>
<feature type="domain" description="Phosphatidic acid phosphatase type 2/haloperoxidase" evidence="2">
    <location>
        <begin position="86"/>
        <end position="198"/>
    </location>
</feature>
<dbReference type="EMBL" id="CP117683">
    <property type="protein sequence ID" value="WDC91647.1"/>
    <property type="molecule type" value="Genomic_DNA"/>
</dbReference>
<keyword evidence="1" id="KW-1133">Transmembrane helix</keyword>
<sequence length="212" mass="23595">MTKRFSASLFILGTISFLIILISVVHHATWVIHFDTLIRTGIRSLSSPLMDTVSIAITSIGNPYSIMTLTTIVTLGLLGFKQWSAASFLVINMVLFSTLNHFIKMSVQRPRPPFHHLVYAGGYSFPSGHASGALLFFGTLSILVYYLIRQRVWRKIAIGTCLILALCIGLSRIYVLVHYPSDVLAGFLLATACLGGSWYCFIHFKLLHLKES</sequence>
<evidence type="ECO:0000313" key="3">
    <source>
        <dbReference type="EMBL" id="AXN35407.1"/>
    </source>
</evidence>
<feature type="transmembrane region" description="Helical" evidence="1">
    <location>
        <begin position="156"/>
        <end position="177"/>
    </location>
</feature>
<protein>
    <submittedName>
        <fullName evidence="3 4">PAP2 family protein</fullName>
    </submittedName>
</protein>
<feature type="transmembrane region" description="Helical" evidence="1">
    <location>
        <begin position="53"/>
        <end position="78"/>
    </location>
</feature>
<dbReference type="EMBL" id="CP031003">
    <property type="protein sequence ID" value="AXN35407.1"/>
    <property type="molecule type" value="Genomic_DNA"/>
</dbReference>
<dbReference type="InterPro" id="IPR036938">
    <property type="entry name" value="PAP2/HPO_sf"/>
</dbReference>
<dbReference type="SUPFAM" id="SSF48317">
    <property type="entry name" value="Acid phosphatase/Vanadium-dependent haloperoxidase"/>
    <property type="match status" value="1"/>
</dbReference>
<keyword evidence="1" id="KW-0812">Transmembrane</keyword>
<organism evidence="4 6">
    <name type="scientific">Latilactobacillus curvatus</name>
    <name type="common">Lactobacillus curvatus</name>
    <dbReference type="NCBI Taxonomy" id="28038"/>
    <lineage>
        <taxon>Bacteria</taxon>
        <taxon>Bacillati</taxon>
        <taxon>Bacillota</taxon>
        <taxon>Bacilli</taxon>
        <taxon>Lactobacillales</taxon>
        <taxon>Lactobacillaceae</taxon>
        <taxon>Latilactobacillus</taxon>
    </lineage>
</organism>
<evidence type="ECO:0000313" key="4">
    <source>
        <dbReference type="EMBL" id="WDC91647.1"/>
    </source>
</evidence>
<dbReference type="Gene3D" id="1.20.144.10">
    <property type="entry name" value="Phosphatidic acid phosphatase type 2/haloperoxidase"/>
    <property type="match status" value="2"/>
</dbReference>
<dbReference type="PANTHER" id="PTHR14969:SF13">
    <property type="entry name" value="AT30094P"/>
    <property type="match status" value="1"/>
</dbReference>
<evidence type="ECO:0000259" key="2">
    <source>
        <dbReference type="SMART" id="SM00014"/>
    </source>
</evidence>
<dbReference type="CDD" id="cd03392">
    <property type="entry name" value="PAP2_like_2"/>
    <property type="match status" value="1"/>
</dbReference>
<dbReference type="Proteomes" id="UP000257607">
    <property type="component" value="Chromosome"/>
</dbReference>
<evidence type="ECO:0000256" key="1">
    <source>
        <dbReference type="SAM" id="Phobius"/>
    </source>
</evidence>
<keyword evidence="1" id="KW-0472">Membrane</keyword>
<feature type="transmembrane region" description="Helical" evidence="1">
    <location>
        <begin position="183"/>
        <end position="202"/>
    </location>
</feature>
<feature type="transmembrane region" description="Helical" evidence="1">
    <location>
        <begin position="7"/>
        <end position="33"/>
    </location>
</feature>
<dbReference type="SMART" id="SM00014">
    <property type="entry name" value="acidPPc"/>
    <property type="match status" value="1"/>
</dbReference>
<feature type="transmembrane region" description="Helical" evidence="1">
    <location>
        <begin position="123"/>
        <end position="147"/>
    </location>
</feature>
<dbReference type="AlphaFoldDB" id="A0A0B2XLH9"/>
<dbReference type="RefSeq" id="WP_004265683.1">
    <property type="nucleotide sequence ID" value="NZ_AP024685.1"/>
</dbReference>
<proteinExistence type="predicted"/>
<reference evidence="4" key="2">
    <citation type="submission" date="2023-02" db="EMBL/GenBank/DDBJ databases">
        <title>Complete genome sequence of Lactobacillus curvatus CACC879 isolated from Pig feces.</title>
        <authorList>
            <person name="Park S."/>
            <person name="Park M.A."/>
            <person name="Kim D.-H."/>
            <person name="Kim Y."/>
        </authorList>
    </citation>
    <scope>NUCLEOTIDE SEQUENCE</scope>
    <source>
        <strain evidence="4">CACC879</strain>
    </source>
</reference>
<dbReference type="PANTHER" id="PTHR14969">
    <property type="entry name" value="SPHINGOSINE-1-PHOSPHATE PHOSPHOHYDROLASE"/>
    <property type="match status" value="1"/>
</dbReference>
<feature type="transmembrane region" description="Helical" evidence="1">
    <location>
        <begin position="85"/>
        <end position="103"/>
    </location>
</feature>